<feature type="transmembrane region" description="Helical" evidence="4">
    <location>
        <begin position="521"/>
        <end position="543"/>
    </location>
</feature>
<protein>
    <submittedName>
        <fullName evidence="5">Uncharacterized protein</fullName>
    </submittedName>
</protein>
<feature type="compositionally biased region" description="Polar residues" evidence="3">
    <location>
        <begin position="698"/>
        <end position="725"/>
    </location>
</feature>
<dbReference type="PROSITE" id="PS51450">
    <property type="entry name" value="LRR"/>
    <property type="match status" value="1"/>
</dbReference>
<dbReference type="EMBL" id="JAQQBS010000003">
    <property type="protein sequence ID" value="KAK0171239.1"/>
    <property type="molecule type" value="Genomic_DNA"/>
</dbReference>
<feature type="region of interest" description="Disordered" evidence="3">
    <location>
        <begin position="454"/>
        <end position="517"/>
    </location>
</feature>
<feature type="compositionally biased region" description="Basic and acidic residues" evidence="3">
    <location>
        <begin position="610"/>
        <end position="619"/>
    </location>
</feature>
<sequence length="765" mass="83634">MVDIERRIKEIQGNKQEKMKLKKFYSQSFASYAFILGFLLILCAPKCTYGLCDVQKDGTHAHCHHLRDVKFINTNGINSLKVSTIENHLYPKIFVNLTNLKHLDLSNGFLRKIETNTFDNLQNLRSLNLSNNHLTYLKSGTLKHLKHLHSLNLSKNYFKNIPSDIVELNHLKYLDISKNNINCDCKTLKQRDILLKNGVKISKNTICSGLHNLDGKPLIEPDADAVCLFDDQDMEMQGDQPIDDRIEGSGEGSGDPFDEIDTDDVPDDGDDDEKPTHGLPDTHITTSTTPIEIPLTPETTTSSDDELFFTEENDKQLLTSPAPKLIETSTNIEVTIINETEKNNKKVWGTEGSGDDDAEDPWVGDGSGFEGSGIGIVPPISWDGVESKASHEENKNDPIDEEINSQPTSSTTTEADGIVDTLYKFFWGPSSTSIEVTTSNELSLEEEQFILASSTTQKPEHPVSENIIPPPIVKSDVEQNPDSVKNVGLDGSKSGKVQVETPVDSTESPDASTATQSKKGMGSYVVLAVLLGVLGVLIGFAAYKGDFCKSARKRNNNRHPDAPDIETGTELKDLTKSLLDNSNSTQPKISSSNGGKPETMPLVTPSRVSAEIKNDDEPTTKYVGTLANESSADPVKPPRKSFSPNEFENGKKNGTNGKYVGAPELSVDDDDDDASPVVCPRPLARDSLVNGKNDRDSLSSIGRDSPSPLSNSAHLSNPRLSQSLLPASPHAQRVKITLQDNPDSVPKTPLLITRTKAGENLVKTP</sequence>
<evidence type="ECO:0000256" key="2">
    <source>
        <dbReference type="ARBA" id="ARBA00022737"/>
    </source>
</evidence>
<feature type="region of interest" description="Disordered" evidence="3">
    <location>
        <begin position="346"/>
        <end position="415"/>
    </location>
</feature>
<feature type="transmembrane region" description="Helical" evidence="4">
    <location>
        <begin position="24"/>
        <end position="42"/>
    </location>
</feature>
<keyword evidence="4" id="KW-0812">Transmembrane</keyword>
<gene>
    <name evidence="5" type="ORF">PV328_008989</name>
</gene>
<dbReference type="Pfam" id="PF13855">
    <property type="entry name" value="LRR_8"/>
    <property type="match status" value="1"/>
</dbReference>
<feature type="compositionally biased region" description="Polar residues" evidence="3">
    <location>
        <begin position="503"/>
        <end position="517"/>
    </location>
</feature>
<feature type="compositionally biased region" description="Acidic residues" evidence="3">
    <location>
        <begin position="256"/>
        <end position="273"/>
    </location>
</feature>
<feature type="compositionally biased region" description="Polar residues" evidence="3">
    <location>
        <begin position="642"/>
        <end position="656"/>
    </location>
</feature>
<reference evidence="5" key="1">
    <citation type="journal article" date="2023" name="bioRxiv">
        <title>Scaffold-level genome assemblies of two parasitoid biocontrol wasps reveal the parthenogenesis mechanism and an associated novel virus.</title>
        <authorList>
            <person name="Inwood S."/>
            <person name="Skelly J."/>
            <person name="Guhlin J."/>
            <person name="Harrop T."/>
            <person name="Goldson S."/>
            <person name="Dearden P."/>
        </authorList>
    </citation>
    <scope>NUCLEOTIDE SEQUENCE</scope>
    <source>
        <strain evidence="5">Irish</strain>
        <tissue evidence="5">Whole body</tissue>
    </source>
</reference>
<name>A0AA39FKE9_9HYME</name>
<evidence type="ECO:0000256" key="4">
    <source>
        <dbReference type="SAM" id="Phobius"/>
    </source>
</evidence>
<evidence type="ECO:0000256" key="1">
    <source>
        <dbReference type="ARBA" id="ARBA00022614"/>
    </source>
</evidence>
<proteinExistence type="predicted"/>
<evidence type="ECO:0000256" key="3">
    <source>
        <dbReference type="SAM" id="MobiDB-lite"/>
    </source>
</evidence>
<feature type="region of interest" description="Disordered" evidence="3">
    <location>
        <begin position="579"/>
        <end position="728"/>
    </location>
</feature>
<feature type="compositionally biased region" description="Low complexity" evidence="3">
    <location>
        <begin position="282"/>
        <end position="302"/>
    </location>
</feature>
<dbReference type="Gene3D" id="3.80.10.10">
    <property type="entry name" value="Ribonuclease Inhibitor"/>
    <property type="match status" value="1"/>
</dbReference>
<keyword evidence="4" id="KW-1133">Transmembrane helix</keyword>
<dbReference type="SUPFAM" id="SSF52058">
    <property type="entry name" value="L domain-like"/>
    <property type="match status" value="1"/>
</dbReference>
<dbReference type="PANTHER" id="PTHR24366:SF96">
    <property type="entry name" value="LEUCINE RICH REPEAT CONTAINING 53"/>
    <property type="match status" value="1"/>
</dbReference>
<keyword evidence="2" id="KW-0677">Repeat</keyword>
<evidence type="ECO:0000313" key="6">
    <source>
        <dbReference type="Proteomes" id="UP001168990"/>
    </source>
</evidence>
<dbReference type="AlphaFoldDB" id="A0AA39FKE9"/>
<feature type="compositionally biased region" description="Basic and acidic residues" evidence="3">
    <location>
        <begin position="385"/>
        <end position="398"/>
    </location>
</feature>
<feature type="compositionally biased region" description="Acidic residues" evidence="3">
    <location>
        <begin position="353"/>
        <end position="362"/>
    </location>
</feature>
<accession>A0AA39FKE9</accession>
<reference evidence="5" key="2">
    <citation type="submission" date="2023-03" db="EMBL/GenBank/DDBJ databases">
        <authorList>
            <person name="Inwood S.N."/>
            <person name="Skelly J.G."/>
            <person name="Guhlin J."/>
            <person name="Harrop T.W.R."/>
            <person name="Goldson S.G."/>
            <person name="Dearden P.K."/>
        </authorList>
    </citation>
    <scope>NUCLEOTIDE SEQUENCE</scope>
    <source>
        <strain evidence="5">Irish</strain>
        <tissue evidence="5">Whole body</tissue>
    </source>
</reference>
<keyword evidence="1" id="KW-0433">Leucine-rich repeat</keyword>
<dbReference type="Proteomes" id="UP001168990">
    <property type="component" value="Unassembled WGS sequence"/>
</dbReference>
<feature type="compositionally biased region" description="Gly residues" evidence="3">
    <location>
        <begin position="365"/>
        <end position="374"/>
    </location>
</feature>
<evidence type="ECO:0000313" key="5">
    <source>
        <dbReference type="EMBL" id="KAK0171239.1"/>
    </source>
</evidence>
<dbReference type="PANTHER" id="PTHR24366">
    <property type="entry name" value="IG(IMMUNOGLOBULIN) AND LRR(LEUCINE RICH REPEAT) DOMAINS"/>
    <property type="match status" value="1"/>
</dbReference>
<dbReference type="InterPro" id="IPR003591">
    <property type="entry name" value="Leu-rich_rpt_typical-subtyp"/>
</dbReference>
<feature type="compositionally biased region" description="Polar residues" evidence="3">
    <location>
        <begin position="579"/>
        <end position="594"/>
    </location>
</feature>
<dbReference type="InterPro" id="IPR001611">
    <property type="entry name" value="Leu-rich_rpt"/>
</dbReference>
<dbReference type="SMART" id="SM00369">
    <property type="entry name" value="LRR_TYP"/>
    <property type="match status" value="3"/>
</dbReference>
<keyword evidence="4" id="KW-0472">Membrane</keyword>
<organism evidence="5 6">
    <name type="scientific">Microctonus aethiopoides</name>
    <dbReference type="NCBI Taxonomy" id="144406"/>
    <lineage>
        <taxon>Eukaryota</taxon>
        <taxon>Metazoa</taxon>
        <taxon>Ecdysozoa</taxon>
        <taxon>Arthropoda</taxon>
        <taxon>Hexapoda</taxon>
        <taxon>Insecta</taxon>
        <taxon>Pterygota</taxon>
        <taxon>Neoptera</taxon>
        <taxon>Endopterygota</taxon>
        <taxon>Hymenoptera</taxon>
        <taxon>Apocrita</taxon>
        <taxon>Ichneumonoidea</taxon>
        <taxon>Braconidae</taxon>
        <taxon>Euphorinae</taxon>
        <taxon>Microctonus</taxon>
    </lineage>
</organism>
<comment type="caution">
    <text evidence="5">The sequence shown here is derived from an EMBL/GenBank/DDBJ whole genome shotgun (WGS) entry which is preliminary data.</text>
</comment>
<feature type="compositionally biased region" description="Polar residues" evidence="3">
    <location>
        <begin position="404"/>
        <end position="414"/>
    </location>
</feature>
<keyword evidence="6" id="KW-1185">Reference proteome</keyword>
<feature type="region of interest" description="Disordered" evidence="3">
    <location>
        <begin position="236"/>
        <end position="304"/>
    </location>
</feature>
<dbReference type="InterPro" id="IPR032675">
    <property type="entry name" value="LRR_dom_sf"/>
</dbReference>